<dbReference type="SUPFAM" id="SSF53474">
    <property type="entry name" value="alpha/beta-Hydrolases"/>
    <property type="match status" value="1"/>
</dbReference>
<evidence type="ECO:0000256" key="1">
    <source>
        <dbReference type="ARBA" id="ARBA00023157"/>
    </source>
</evidence>
<proteinExistence type="inferred from homology"/>
<dbReference type="EMBL" id="KN838539">
    <property type="protein sequence ID" value="KIK09190.1"/>
    <property type="molecule type" value="Genomic_DNA"/>
</dbReference>
<evidence type="ECO:0000259" key="5">
    <source>
        <dbReference type="Pfam" id="PF01764"/>
    </source>
</evidence>
<feature type="domain" description="Fungal lipase-type" evidence="5">
    <location>
        <begin position="52"/>
        <end position="116"/>
    </location>
</feature>
<organism evidence="6 7">
    <name type="scientific">Laccaria amethystina LaAM-08-1</name>
    <dbReference type="NCBI Taxonomy" id="1095629"/>
    <lineage>
        <taxon>Eukaryota</taxon>
        <taxon>Fungi</taxon>
        <taxon>Dikarya</taxon>
        <taxon>Basidiomycota</taxon>
        <taxon>Agaricomycotina</taxon>
        <taxon>Agaricomycetes</taxon>
        <taxon>Agaricomycetidae</taxon>
        <taxon>Agaricales</taxon>
        <taxon>Agaricineae</taxon>
        <taxon>Hydnangiaceae</taxon>
        <taxon>Laccaria</taxon>
    </lineage>
</organism>
<comment type="catalytic activity">
    <reaction evidence="4">
        <text>a monoacylglycerol + H2O = glycerol + a fatty acid + H(+)</text>
        <dbReference type="Rhea" id="RHEA:15245"/>
        <dbReference type="ChEBI" id="CHEBI:15377"/>
        <dbReference type="ChEBI" id="CHEBI:15378"/>
        <dbReference type="ChEBI" id="CHEBI:17408"/>
        <dbReference type="ChEBI" id="CHEBI:17754"/>
        <dbReference type="ChEBI" id="CHEBI:28868"/>
    </reaction>
</comment>
<keyword evidence="1" id="KW-1015">Disulfide bond</keyword>
<gene>
    <name evidence="6" type="ORF">K443DRAFT_127634</name>
</gene>
<dbReference type="PANTHER" id="PTHR45856">
    <property type="entry name" value="ALPHA/BETA-HYDROLASES SUPERFAMILY PROTEIN"/>
    <property type="match status" value="1"/>
</dbReference>
<dbReference type="PANTHER" id="PTHR45856:SF25">
    <property type="entry name" value="FUNGAL LIPASE-LIKE DOMAIN-CONTAINING PROTEIN"/>
    <property type="match status" value="1"/>
</dbReference>
<accession>A0A0C9XA90</accession>
<dbReference type="AlphaFoldDB" id="A0A0C9XA90"/>
<evidence type="ECO:0000313" key="6">
    <source>
        <dbReference type="EMBL" id="KIK09190.1"/>
    </source>
</evidence>
<dbReference type="InterPro" id="IPR002921">
    <property type="entry name" value="Fungal_lipase-type"/>
</dbReference>
<dbReference type="InterPro" id="IPR051218">
    <property type="entry name" value="Sec_MonoDiacylglyc_Lipase"/>
</dbReference>
<dbReference type="GO" id="GO:0006629">
    <property type="term" value="P:lipid metabolic process"/>
    <property type="evidence" value="ECO:0007669"/>
    <property type="project" value="InterPro"/>
</dbReference>
<evidence type="ECO:0000313" key="7">
    <source>
        <dbReference type="Proteomes" id="UP000054477"/>
    </source>
</evidence>
<dbReference type="HOGENOM" id="CLU_032957_9_2_1"/>
<dbReference type="OrthoDB" id="426718at2759"/>
<evidence type="ECO:0000256" key="2">
    <source>
        <dbReference type="ARBA" id="ARBA00043996"/>
    </source>
</evidence>
<comment type="catalytic activity">
    <reaction evidence="3">
        <text>a diacylglycerol + H2O = a monoacylglycerol + a fatty acid + H(+)</text>
        <dbReference type="Rhea" id="RHEA:32731"/>
        <dbReference type="ChEBI" id="CHEBI:15377"/>
        <dbReference type="ChEBI" id="CHEBI:15378"/>
        <dbReference type="ChEBI" id="CHEBI:17408"/>
        <dbReference type="ChEBI" id="CHEBI:18035"/>
        <dbReference type="ChEBI" id="CHEBI:28868"/>
    </reaction>
</comment>
<reference evidence="6 7" key="1">
    <citation type="submission" date="2014-04" db="EMBL/GenBank/DDBJ databases">
        <authorList>
            <consortium name="DOE Joint Genome Institute"/>
            <person name="Kuo A."/>
            <person name="Kohler A."/>
            <person name="Nagy L.G."/>
            <person name="Floudas D."/>
            <person name="Copeland A."/>
            <person name="Barry K.W."/>
            <person name="Cichocki N."/>
            <person name="Veneault-Fourrey C."/>
            <person name="LaButti K."/>
            <person name="Lindquist E.A."/>
            <person name="Lipzen A."/>
            <person name="Lundell T."/>
            <person name="Morin E."/>
            <person name="Murat C."/>
            <person name="Sun H."/>
            <person name="Tunlid A."/>
            <person name="Henrissat B."/>
            <person name="Grigoriev I.V."/>
            <person name="Hibbett D.S."/>
            <person name="Martin F."/>
            <person name="Nordberg H.P."/>
            <person name="Cantor M.N."/>
            <person name="Hua S.X."/>
        </authorList>
    </citation>
    <scope>NUCLEOTIDE SEQUENCE [LARGE SCALE GENOMIC DNA]</scope>
    <source>
        <strain evidence="6 7">LaAM-08-1</strain>
    </source>
</reference>
<keyword evidence="7" id="KW-1185">Reference proteome</keyword>
<evidence type="ECO:0000256" key="3">
    <source>
        <dbReference type="ARBA" id="ARBA00047591"/>
    </source>
</evidence>
<dbReference type="Pfam" id="PF01764">
    <property type="entry name" value="Lipase_3"/>
    <property type="match status" value="1"/>
</dbReference>
<dbReference type="Gene3D" id="3.40.50.1820">
    <property type="entry name" value="alpha/beta hydrolase"/>
    <property type="match status" value="2"/>
</dbReference>
<evidence type="ECO:0000256" key="4">
    <source>
        <dbReference type="ARBA" id="ARBA00048461"/>
    </source>
</evidence>
<dbReference type="Proteomes" id="UP000054477">
    <property type="component" value="Unassembled WGS sequence"/>
</dbReference>
<sequence>MLTSKRPVDFVGYWPVEHSIIVAHEGTDPLQFLSVLVDEDILHQALDRTLFPGIPFSVLVHAGFGNAHKATANSILAEVKKLVAQTSSKNVVAIGHSLGGALAELDALFLTLNLPSTIQVRGVTDPIPIVPPPFLNYQHPSGEIHIDAHNNSVSCPGADNTADSECSNQVVRSVARGDILDHLGPYDGINIGTLSCIL</sequence>
<dbReference type="InterPro" id="IPR029058">
    <property type="entry name" value="AB_hydrolase_fold"/>
</dbReference>
<comment type="similarity">
    <text evidence="2">Belongs to the AB hydrolase superfamily. Lipase family. Class 3 subfamily.</text>
</comment>
<name>A0A0C9XA90_9AGAR</name>
<reference evidence="7" key="2">
    <citation type="submission" date="2015-01" db="EMBL/GenBank/DDBJ databases">
        <title>Evolutionary Origins and Diversification of the Mycorrhizal Mutualists.</title>
        <authorList>
            <consortium name="DOE Joint Genome Institute"/>
            <consortium name="Mycorrhizal Genomics Consortium"/>
            <person name="Kohler A."/>
            <person name="Kuo A."/>
            <person name="Nagy L.G."/>
            <person name="Floudas D."/>
            <person name="Copeland A."/>
            <person name="Barry K.W."/>
            <person name="Cichocki N."/>
            <person name="Veneault-Fourrey C."/>
            <person name="LaButti K."/>
            <person name="Lindquist E.A."/>
            <person name="Lipzen A."/>
            <person name="Lundell T."/>
            <person name="Morin E."/>
            <person name="Murat C."/>
            <person name="Riley R."/>
            <person name="Ohm R."/>
            <person name="Sun H."/>
            <person name="Tunlid A."/>
            <person name="Henrissat B."/>
            <person name="Grigoriev I.V."/>
            <person name="Hibbett D.S."/>
            <person name="Martin F."/>
        </authorList>
    </citation>
    <scope>NUCLEOTIDE SEQUENCE [LARGE SCALE GENOMIC DNA]</scope>
    <source>
        <strain evidence="7">LaAM-08-1</strain>
    </source>
</reference>
<protein>
    <recommendedName>
        <fullName evidence="5">Fungal lipase-type domain-containing protein</fullName>
    </recommendedName>
</protein>